<dbReference type="PANTHER" id="PTHR46093">
    <property type="entry name" value="ACYL-COA-BINDING DOMAIN-CONTAINING PROTEIN 5"/>
    <property type="match status" value="1"/>
</dbReference>
<dbReference type="InterPro" id="IPR001298">
    <property type="entry name" value="Filamin/ABP280_rpt"/>
</dbReference>
<dbReference type="InterPro" id="IPR002909">
    <property type="entry name" value="IPT_dom"/>
</dbReference>
<dbReference type="PANTHER" id="PTHR46093:SF18">
    <property type="entry name" value="FIBRONECTIN TYPE-III DOMAIN-CONTAINING PROTEIN"/>
    <property type="match status" value="1"/>
</dbReference>
<dbReference type="PROSITE" id="PS50194">
    <property type="entry name" value="FILAMIN_REPEAT"/>
    <property type="match status" value="1"/>
</dbReference>
<keyword evidence="2" id="KW-0677">Repeat</keyword>
<dbReference type="CDD" id="cd00102">
    <property type="entry name" value="IPT"/>
    <property type="match status" value="1"/>
</dbReference>
<evidence type="ECO:0000313" key="7">
    <source>
        <dbReference type="Proteomes" id="UP000626109"/>
    </source>
</evidence>
<dbReference type="InterPro" id="IPR011043">
    <property type="entry name" value="Gal_Oxase/kelch_b-propeller"/>
</dbReference>
<dbReference type="InterPro" id="IPR013783">
    <property type="entry name" value="Ig-like_fold"/>
</dbReference>
<gene>
    <name evidence="6" type="ORF">PGLA2088_LOCUS23654</name>
</gene>
<dbReference type="SUPFAM" id="SSF117281">
    <property type="entry name" value="Kelch motif"/>
    <property type="match status" value="1"/>
</dbReference>
<feature type="domain" description="IPT/TIG" evidence="5">
    <location>
        <begin position="671"/>
        <end position="757"/>
    </location>
</feature>
<dbReference type="EMBL" id="CAJNNW010026232">
    <property type="protein sequence ID" value="CAE8683845.1"/>
    <property type="molecule type" value="Genomic_DNA"/>
</dbReference>
<feature type="region of interest" description="Disordered" evidence="4">
    <location>
        <begin position="384"/>
        <end position="410"/>
    </location>
</feature>
<comment type="caution">
    <text evidence="6">The sequence shown here is derived from an EMBL/GenBank/DDBJ whole genome shotgun (WGS) entry which is preliminary data.</text>
</comment>
<dbReference type="SUPFAM" id="SSF81296">
    <property type="entry name" value="E set domains"/>
    <property type="match status" value="2"/>
</dbReference>
<dbReference type="Gene3D" id="2.120.10.80">
    <property type="entry name" value="Kelch-type beta propeller"/>
    <property type="match status" value="2"/>
</dbReference>
<keyword evidence="1" id="KW-0880">Kelch repeat</keyword>
<dbReference type="Proteomes" id="UP000626109">
    <property type="component" value="Unassembled WGS sequence"/>
</dbReference>
<sequence length="1020" mass="113011">MARRQQNRPGSIRGGKLRENIAIALGKPTEDVCQDDIVSVLKKAPWVVKDFIGLSTAMNAVGSEKLDILYYKMRPGRFVDKGDQNMVGLSRNRGHLYIYSDFNRTRGFAARVAAMQFAGLLPATSVLVSGDVVNLLLEASLSWSIVPLAIAVKIVRQTGFEARLLIARPHQPHIHRSAPNQVWLDRYTAWSWESEEELCFAAGSVSSRPSWQLRTPLNFRAMPYAYQWLKLSQSGDAERTVTPRAGHTLTPMTQGFIMFGGMDGRRNDQGNPAPNSDLFVLKLGSQSTYEWSPIELDAASQVPPARTLHSALGTSADEIFIFGGIHSAMPFQMTGFIQDRITDDGRSKKNSSLKLRGSKARASMSGKAGALSSSLAGAATRAISDKRGPQRGGGGSLAMAGAGAGGGTSAMKMRNNKTPAATGNLMTTNEEQFHEELVAMVSQGQRDDTTGDVNAPAPRANHTTSLHENSVVLFGGHGGISYQRRAFNDTWILNLDNARWTELSCHGNPPPARSGHESFSKDGCVFILGGWNTESQFNDLFMLDIENKDWSDVDLSWSVPRWNCSLQVVGAIPSWRVFLFGGTADITGEGRTGGVFDNRVGVLDLGEPMRWSDPPLEMKALDAMPLPREHSAICYEPDMSRLIIFGGWANKWLDDVWEINVSSIVGPPYAITKVEPPLGPVTGQMSVTVYGVGFQSTNGLVTIEFSAGKLSATTQWNVVSDEVIECLTPAVMGSIGPRECQVRVQIGPRDFTTTMTNYSFFLNSIAEKSLCFGPGVLQEQQAGVETRFFIQARNQNGENRKSGRDEFLVTVQQRVQNADGKEVLRDLPFELLDLNNGKSEVTYMADECELVIHVKLIDENRKPRPIRGSPYKPTFSKMAKNRANEHSGPLVTAWIASTLKSLDEFYQTTNTGGQTKLKEGDVMNLIKVMNHIKDRYNQEDTLLLRQDEIVETLAQLEREGLPSDKQLKQLKKIGANINQLKDDIWPRRRRFSHWKKIAEFDAELKNYQGGLRKEAYYYYY</sequence>
<name>A0A813JUI5_POLGL</name>
<evidence type="ECO:0000259" key="5">
    <source>
        <dbReference type="Pfam" id="PF01833"/>
    </source>
</evidence>
<reference evidence="6" key="1">
    <citation type="submission" date="2021-02" db="EMBL/GenBank/DDBJ databases">
        <authorList>
            <person name="Dougan E. K."/>
            <person name="Rhodes N."/>
            <person name="Thang M."/>
            <person name="Chan C."/>
        </authorList>
    </citation>
    <scope>NUCLEOTIDE SEQUENCE</scope>
</reference>
<dbReference type="SMART" id="SM00557">
    <property type="entry name" value="IG_FLMN"/>
    <property type="match status" value="1"/>
</dbReference>
<dbReference type="InterPro" id="IPR017868">
    <property type="entry name" value="Filamin/ABP280_repeat-like"/>
</dbReference>
<evidence type="ECO:0000256" key="4">
    <source>
        <dbReference type="SAM" id="MobiDB-lite"/>
    </source>
</evidence>
<evidence type="ECO:0000256" key="2">
    <source>
        <dbReference type="ARBA" id="ARBA00022737"/>
    </source>
</evidence>
<dbReference type="Pfam" id="PF00630">
    <property type="entry name" value="Filamin"/>
    <property type="match status" value="1"/>
</dbReference>
<dbReference type="InterPro" id="IPR015915">
    <property type="entry name" value="Kelch-typ_b-propeller"/>
</dbReference>
<dbReference type="SUPFAM" id="SSF50965">
    <property type="entry name" value="Galactose oxidase, central domain"/>
    <property type="match status" value="1"/>
</dbReference>
<dbReference type="Gene3D" id="2.60.40.10">
    <property type="entry name" value="Immunoglobulins"/>
    <property type="match status" value="2"/>
</dbReference>
<evidence type="ECO:0000256" key="3">
    <source>
        <dbReference type="PROSITE-ProRule" id="PRU00087"/>
    </source>
</evidence>
<organism evidence="6 7">
    <name type="scientific">Polarella glacialis</name>
    <name type="common">Dinoflagellate</name>
    <dbReference type="NCBI Taxonomy" id="89957"/>
    <lineage>
        <taxon>Eukaryota</taxon>
        <taxon>Sar</taxon>
        <taxon>Alveolata</taxon>
        <taxon>Dinophyceae</taxon>
        <taxon>Suessiales</taxon>
        <taxon>Suessiaceae</taxon>
        <taxon>Polarella</taxon>
    </lineage>
</organism>
<protein>
    <recommendedName>
        <fullName evidence="5">IPT/TIG domain-containing protein</fullName>
    </recommendedName>
</protein>
<dbReference type="Pfam" id="PF24681">
    <property type="entry name" value="Kelch_KLHDC2_KLHL20_DRC7"/>
    <property type="match status" value="1"/>
</dbReference>
<evidence type="ECO:0000313" key="6">
    <source>
        <dbReference type="EMBL" id="CAE8683845.1"/>
    </source>
</evidence>
<feature type="compositionally biased region" description="Basic residues" evidence="4">
    <location>
        <begin position="348"/>
        <end position="359"/>
    </location>
</feature>
<proteinExistence type="predicted"/>
<dbReference type="Pfam" id="PF01833">
    <property type="entry name" value="TIG"/>
    <property type="match status" value="1"/>
</dbReference>
<accession>A0A813JUI5</accession>
<dbReference type="AlphaFoldDB" id="A0A813JUI5"/>
<feature type="repeat" description="Filamin" evidence="3">
    <location>
        <begin position="766"/>
        <end position="875"/>
    </location>
</feature>
<feature type="compositionally biased region" description="Gly residues" evidence="4">
    <location>
        <begin position="390"/>
        <end position="408"/>
    </location>
</feature>
<feature type="region of interest" description="Disordered" evidence="4">
    <location>
        <begin position="342"/>
        <end position="368"/>
    </location>
</feature>
<dbReference type="InterPro" id="IPR014756">
    <property type="entry name" value="Ig_E-set"/>
</dbReference>
<evidence type="ECO:0000256" key="1">
    <source>
        <dbReference type="ARBA" id="ARBA00022441"/>
    </source>
</evidence>